<reference evidence="2" key="1">
    <citation type="submission" date="2020-03" db="EMBL/GenBank/DDBJ databases">
        <title>The deep terrestrial virosphere.</title>
        <authorList>
            <person name="Holmfeldt K."/>
            <person name="Nilsson E."/>
            <person name="Simone D."/>
            <person name="Lopez-Fernandez M."/>
            <person name="Wu X."/>
            <person name="de Brujin I."/>
            <person name="Lundin D."/>
            <person name="Andersson A."/>
            <person name="Bertilsson S."/>
            <person name="Dopson M."/>
        </authorList>
    </citation>
    <scope>NUCLEOTIDE SEQUENCE</scope>
    <source>
        <strain evidence="2">TM448A02812</strain>
    </source>
</reference>
<dbReference type="AlphaFoldDB" id="A0A6H1ZXB5"/>
<keyword evidence="2" id="KW-0067">ATP-binding</keyword>
<accession>A0A6H1ZXB5</accession>
<dbReference type="SUPFAM" id="SSF52540">
    <property type="entry name" value="P-loop containing nucleoside triphosphate hydrolases"/>
    <property type="match status" value="1"/>
</dbReference>
<dbReference type="Gene3D" id="3.40.50.300">
    <property type="entry name" value="P-loop containing nucleotide triphosphate hydrolases"/>
    <property type="match status" value="3"/>
</dbReference>
<dbReference type="InterPro" id="IPR045028">
    <property type="entry name" value="DinG/Rad3-like"/>
</dbReference>
<dbReference type="Pfam" id="PF00270">
    <property type="entry name" value="DEAD"/>
    <property type="match status" value="1"/>
</dbReference>
<dbReference type="PANTHER" id="PTHR11472">
    <property type="entry name" value="DNA REPAIR DEAD HELICASE RAD3/XP-D SUBFAMILY MEMBER"/>
    <property type="match status" value="1"/>
</dbReference>
<evidence type="ECO:0000259" key="1">
    <source>
        <dbReference type="SMART" id="SM00491"/>
    </source>
</evidence>
<dbReference type="Pfam" id="PF13307">
    <property type="entry name" value="Helicase_C_2"/>
    <property type="match status" value="1"/>
</dbReference>
<dbReference type="GO" id="GO:0006139">
    <property type="term" value="P:nucleobase-containing compound metabolic process"/>
    <property type="evidence" value="ECO:0007669"/>
    <property type="project" value="InterPro"/>
</dbReference>
<dbReference type="EMBL" id="MT144350">
    <property type="protein sequence ID" value="QJA52573.1"/>
    <property type="molecule type" value="Genomic_DNA"/>
</dbReference>
<feature type="domain" description="ATP-dependent helicase C-terminal" evidence="1">
    <location>
        <begin position="391"/>
        <end position="512"/>
    </location>
</feature>
<dbReference type="SMART" id="SM00491">
    <property type="entry name" value="HELICc2"/>
    <property type="match status" value="1"/>
</dbReference>
<dbReference type="InterPro" id="IPR006555">
    <property type="entry name" value="ATP-dep_Helicase_C"/>
</dbReference>
<dbReference type="PANTHER" id="PTHR11472:SF34">
    <property type="entry name" value="REGULATOR OF TELOMERE ELONGATION HELICASE 1"/>
    <property type="match status" value="1"/>
</dbReference>
<dbReference type="GO" id="GO:0016818">
    <property type="term" value="F:hydrolase activity, acting on acid anhydrides, in phosphorus-containing anhydrides"/>
    <property type="evidence" value="ECO:0007669"/>
    <property type="project" value="InterPro"/>
</dbReference>
<dbReference type="GO" id="GO:0003676">
    <property type="term" value="F:nucleic acid binding"/>
    <property type="evidence" value="ECO:0007669"/>
    <property type="project" value="InterPro"/>
</dbReference>
<keyword evidence="2" id="KW-0378">Hydrolase</keyword>
<evidence type="ECO:0000313" key="2">
    <source>
        <dbReference type="EMBL" id="QJA52573.1"/>
    </source>
</evidence>
<organism evidence="2">
    <name type="scientific">viral metagenome</name>
    <dbReference type="NCBI Taxonomy" id="1070528"/>
    <lineage>
        <taxon>unclassified sequences</taxon>
        <taxon>metagenomes</taxon>
        <taxon>organismal metagenomes</taxon>
    </lineage>
</organism>
<keyword evidence="2" id="KW-0547">Nucleotide-binding</keyword>
<dbReference type="GO" id="GO:0005524">
    <property type="term" value="F:ATP binding"/>
    <property type="evidence" value="ECO:0007669"/>
    <property type="project" value="InterPro"/>
</dbReference>
<name>A0A6H1ZXB5_9ZZZZ</name>
<proteinExistence type="predicted"/>
<dbReference type="InterPro" id="IPR011545">
    <property type="entry name" value="DEAD/DEAH_box_helicase_dom"/>
</dbReference>
<dbReference type="InterPro" id="IPR027417">
    <property type="entry name" value="P-loop_NTPase"/>
</dbReference>
<keyword evidence="2" id="KW-0347">Helicase</keyword>
<gene>
    <name evidence="2" type="ORF">TM448A02812_0010</name>
</gene>
<dbReference type="GO" id="GO:0003678">
    <property type="term" value="F:DNA helicase activity"/>
    <property type="evidence" value="ECO:0007669"/>
    <property type="project" value="TreeGrafter"/>
</dbReference>
<sequence>MRENKMTLEEAKGQLSKYRDLPFRPFQKEAVEYILDSEKKFIFLEAPTGSGKSLVAMVSGVAMGGVIYSIHSKLLQNQVVFDFPEARSLFGRSNYPCIEVPGFTCDECFHSKFIPCQSKKDCLYDIAKKVTLSSQLKILNHSYLLFESNYVGQFSKSDFNIIDEADNLEGTLIDFVTLTFTAYSLGRLGIGAYAKKLRQTSKDPEGLLNEWQCFASTAKIRAQSIIGKLTQESNNAVDLFGEVSDKAQKALKERTRVQRLLNKIQLFQDNVDETWVLDADQEDRFIFRPLWLNEALAAQFLWNHAKKWCLMSATFLPFHLECRRLGIPIEDAEYKCLPSTFPIENRRVNIWPAANLVYKEMAIEVPKLIYKVKKILSIHPNERGIIHGVSYRLSQEVYDRVNDKRLLIHGSSNRQEVIDEFLESKENAVIISPSLERGISLDYDKARFVIVLKMPWLNLKDKIVSRRVYSSKFGNEWFMATAMMTVLQMCGRACRDVDDTAISYILDEQFKKALLKRPTFLPEWFRAAIEFE</sequence>
<protein>
    <submittedName>
        <fullName evidence="2">Putative helicase</fullName>
    </submittedName>
</protein>